<dbReference type="OrthoDB" id="10526981at2759"/>
<dbReference type="HOGENOM" id="CLU_2385927_0_0_1"/>
<dbReference type="Proteomes" id="UP000019484">
    <property type="component" value="Unassembled WGS sequence"/>
</dbReference>
<comment type="caution">
    <text evidence="2">The sequence shown here is derived from an EMBL/GenBank/DDBJ whole genome shotgun (WGS) entry which is preliminary data.</text>
</comment>
<accession>W9Y5S8</accession>
<keyword evidence="3" id="KW-1185">Reference proteome</keyword>
<evidence type="ECO:0000256" key="1">
    <source>
        <dbReference type="SAM" id="MobiDB-lite"/>
    </source>
</evidence>
<evidence type="ECO:0000313" key="2">
    <source>
        <dbReference type="EMBL" id="EXJ88187.1"/>
    </source>
</evidence>
<dbReference type="GeneID" id="19159992"/>
<reference evidence="2 3" key="1">
    <citation type="submission" date="2013-03" db="EMBL/GenBank/DDBJ databases">
        <title>The Genome Sequence of Capronia coronata CBS 617.96.</title>
        <authorList>
            <consortium name="The Broad Institute Genomics Platform"/>
            <person name="Cuomo C."/>
            <person name="de Hoog S."/>
            <person name="Gorbushina A."/>
            <person name="Walker B."/>
            <person name="Young S.K."/>
            <person name="Zeng Q."/>
            <person name="Gargeya S."/>
            <person name="Fitzgerald M."/>
            <person name="Haas B."/>
            <person name="Abouelleil A."/>
            <person name="Allen A.W."/>
            <person name="Alvarado L."/>
            <person name="Arachchi H.M."/>
            <person name="Berlin A.M."/>
            <person name="Chapman S.B."/>
            <person name="Gainer-Dewar J."/>
            <person name="Goldberg J."/>
            <person name="Griggs A."/>
            <person name="Gujja S."/>
            <person name="Hansen M."/>
            <person name="Howarth C."/>
            <person name="Imamovic A."/>
            <person name="Ireland A."/>
            <person name="Larimer J."/>
            <person name="McCowan C."/>
            <person name="Murphy C."/>
            <person name="Pearson M."/>
            <person name="Poon T.W."/>
            <person name="Priest M."/>
            <person name="Roberts A."/>
            <person name="Saif S."/>
            <person name="Shea T."/>
            <person name="Sisk P."/>
            <person name="Sykes S."/>
            <person name="Wortman J."/>
            <person name="Nusbaum C."/>
            <person name="Birren B."/>
        </authorList>
    </citation>
    <scope>NUCLEOTIDE SEQUENCE [LARGE SCALE GENOMIC DNA]</scope>
    <source>
        <strain evidence="2 3">CBS 617.96</strain>
    </source>
</reference>
<proteinExistence type="predicted"/>
<dbReference type="EMBL" id="AMWN01000004">
    <property type="protein sequence ID" value="EXJ88187.1"/>
    <property type="molecule type" value="Genomic_DNA"/>
</dbReference>
<protein>
    <submittedName>
        <fullName evidence="2">Uncharacterized protein</fullName>
    </submittedName>
</protein>
<sequence length="94" mass="10238">MTSKKARKDGPKHVQKQVRPDRRPSPMSSVEQRTAATSSKETKQSAKTASPDTACLHQSYPAGMATPEVSPEELDLDLHGLPCLPTNTREQKGP</sequence>
<evidence type="ECO:0000313" key="3">
    <source>
        <dbReference type="Proteomes" id="UP000019484"/>
    </source>
</evidence>
<dbReference type="AlphaFoldDB" id="W9Y5S8"/>
<dbReference type="RefSeq" id="XP_007724193.1">
    <property type="nucleotide sequence ID" value="XM_007726003.1"/>
</dbReference>
<organism evidence="2 3">
    <name type="scientific">Capronia coronata CBS 617.96</name>
    <dbReference type="NCBI Taxonomy" id="1182541"/>
    <lineage>
        <taxon>Eukaryota</taxon>
        <taxon>Fungi</taxon>
        <taxon>Dikarya</taxon>
        <taxon>Ascomycota</taxon>
        <taxon>Pezizomycotina</taxon>
        <taxon>Eurotiomycetes</taxon>
        <taxon>Chaetothyriomycetidae</taxon>
        <taxon>Chaetothyriales</taxon>
        <taxon>Herpotrichiellaceae</taxon>
        <taxon>Capronia</taxon>
    </lineage>
</organism>
<feature type="compositionally biased region" description="Basic and acidic residues" evidence="1">
    <location>
        <begin position="8"/>
        <end position="24"/>
    </location>
</feature>
<feature type="compositionally biased region" description="Polar residues" evidence="1">
    <location>
        <begin position="26"/>
        <end position="51"/>
    </location>
</feature>
<feature type="region of interest" description="Disordered" evidence="1">
    <location>
        <begin position="1"/>
        <end position="94"/>
    </location>
</feature>
<name>W9Y5S8_9EURO</name>
<gene>
    <name evidence="2" type="ORF">A1O1_05117</name>
</gene>